<feature type="non-terminal residue" evidence="9">
    <location>
        <position position="1"/>
    </location>
</feature>
<dbReference type="SUPFAM" id="SSF51445">
    <property type="entry name" value="(Trans)glycosidases"/>
    <property type="match status" value="1"/>
</dbReference>
<comment type="pathway">
    <text evidence="2">Glycan metabolism; cellulose degradation.</text>
</comment>
<protein>
    <recommendedName>
        <fullName evidence="4">beta-glucosidase</fullName>
        <ecNumber evidence="4">3.2.1.21</ecNumber>
    </recommendedName>
</protein>
<dbReference type="Gene3D" id="3.20.20.300">
    <property type="entry name" value="Glycoside hydrolase, family 3, N-terminal domain"/>
    <property type="match status" value="1"/>
</dbReference>
<name>A0A1J7ILS1_9PEZI</name>
<evidence type="ECO:0000256" key="5">
    <source>
        <dbReference type="ARBA" id="ARBA00022801"/>
    </source>
</evidence>
<dbReference type="EC" id="3.2.1.21" evidence="4"/>
<dbReference type="InParanoid" id="A0A1J7ILS1"/>
<proteinExistence type="inferred from homology"/>
<evidence type="ECO:0000256" key="8">
    <source>
        <dbReference type="SAM" id="MobiDB-lite"/>
    </source>
</evidence>
<comment type="similarity">
    <text evidence="3">Belongs to the glycosyl hydrolase 3 family.</text>
</comment>
<dbReference type="InterPro" id="IPR050288">
    <property type="entry name" value="Cellulose_deg_GH3"/>
</dbReference>
<dbReference type="GO" id="GO:0009251">
    <property type="term" value="P:glucan catabolic process"/>
    <property type="evidence" value="ECO:0007669"/>
    <property type="project" value="TreeGrafter"/>
</dbReference>
<evidence type="ECO:0000256" key="2">
    <source>
        <dbReference type="ARBA" id="ARBA00004987"/>
    </source>
</evidence>
<accession>A0A1J7ILS1</accession>
<evidence type="ECO:0000256" key="4">
    <source>
        <dbReference type="ARBA" id="ARBA00012744"/>
    </source>
</evidence>
<dbReference type="STRING" id="1408157.A0A1J7ILS1"/>
<evidence type="ECO:0000256" key="1">
    <source>
        <dbReference type="ARBA" id="ARBA00000448"/>
    </source>
</evidence>
<dbReference type="AlphaFoldDB" id="A0A1J7ILS1"/>
<comment type="catalytic activity">
    <reaction evidence="1">
        <text>Hydrolysis of terminal, non-reducing beta-D-glucosyl residues with release of beta-D-glucose.</text>
        <dbReference type="EC" id="3.2.1.21"/>
    </reaction>
</comment>
<evidence type="ECO:0000256" key="7">
    <source>
        <dbReference type="ARBA" id="ARBA00023295"/>
    </source>
</evidence>
<feature type="compositionally biased region" description="Low complexity" evidence="8">
    <location>
        <begin position="45"/>
        <end position="59"/>
    </location>
</feature>
<dbReference type="OrthoDB" id="4702902at2759"/>
<evidence type="ECO:0000256" key="6">
    <source>
        <dbReference type="ARBA" id="ARBA00023180"/>
    </source>
</evidence>
<evidence type="ECO:0000256" key="3">
    <source>
        <dbReference type="ARBA" id="ARBA00005336"/>
    </source>
</evidence>
<feature type="region of interest" description="Disordered" evidence="8">
    <location>
        <begin position="40"/>
        <end position="59"/>
    </location>
</feature>
<dbReference type="PANTHER" id="PTHR42715">
    <property type="entry name" value="BETA-GLUCOSIDASE"/>
    <property type="match status" value="1"/>
</dbReference>
<sequence>HFVANEQETARTTVNEIIGERALREIYLRPFEIAVKEANPEPSTAAASIGKSVAAAPAR</sequence>
<organism evidence="9 10">
    <name type="scientific">Coniochaeta ligniaria NRRL 30616</name>
    <dbReference type="NCBI Taxonomy" id="1408157"/>
    <lineage>
        <taxon>Eukaryota</taxon>
        <taxon>Fungi</taxon>
        <taxon>Dikarya</taxon>
        <taxon>Ascomycota</taxon>
        <taxon>Pezizomycotina</taxon>
        <taxon>Sordariomycetes</taxon>
        <taxon>Sordariomycetidae</taxon>
        <taxon>Coniochaetales</taxon>
        <taxon>Coniochaetaceae</taxon>
        <taxon>Coniochaeta</taxon>
    </lineage>
</organism>
<keyword evidence="7" id="KW-0326">Glycosidase</keyword>
<gene>
    <name evidence="9" type="ORF">CONLIGDRAFT_687899</name>
</gene>
<evidence type="ECO:0000313" key="10">
    <source>
        <dbReference type="Proteomes" id="UP000182658"/>
    </source>
</evidence>
<dbReference type="GO" id="GO:0008422">
    <property type="term" value="F:beta-glucosidase activity"/>
    <property type="evidence" value="ECO:0007669"/>
    <property type="project" value="UniProtKB-EC"/>
</dbReference>
<evidence type="ECO:0000313" key="9">
    <source>
        <dbReference type="EMBL" id="OIW22081.1"/>
    </source>
</evidence>
<dbReference type="Proteomes" id="UP000182658">
    <property type="component" value="Unassembled WGS sequence"/>
</dbReference>
<dbReference type="PANTHER" id="PTHR42715:SF3">
    <property type="entry name" value="BETA-GLUCOSIDASE B-RELATED"/>
    <property type="match status" value="1"/>
</dbReference>
<keyword evidence="5" id="KW-0378">Hydrolase</keyword>
<dbReference type="EMBL" id="KV875212">
    <property type="protein sequence ID" value="OIW22081.1"/>
    <property type="molecule type" value="Genomic_DNA"/>
</dbReference>
<dbReference type="InterPro" id="IPR017853">
    <property type="entry name" value="GH"/>
</dbReference>
<keyword evidence="10" id="KW-1185">Reference proteome</keyword>
<dbReference type="InterPro" id="IPR036962">
    <property type="entry name" value="Glyco_hydro_3_N_sf"/>
</dbReference>
<reference evidence="9 10" key="1">
    <citation type="submission" date="2016-10" db="EMBL/GenBank/DDBJ databases">
        <title>Draft genome sequence of Coniochaeta ligniaria NRRL30616, a lignocellulolytic fungus for bioabatement of inhibitors in plant biomass hydrolysates.</title>
        <authorList>
            <consortium name="DOE Joint Genome Institute"/>
            <person name="Jimenez D.J."/>
            <person name="Hector R.E."/>
            <person name="Riley R."/>
            <person name="Sun H."/>
            <person name="Grigoriev I.V."/>
            <person name="Van Elsas J.D."/>
            <person name="Nichols N.N."/>
        </authorList>
    </citation>
    <scope>NUCLEOTIDE SEQUENCE [LARGE SCALE GENOMIC DNA]</scope>
    <source>
        <strain evidence="9 10">NRRL 30616</strain>
    </source>
</reference>
<keyword evidence="6" id="KW-0325">Glycoprotein</keyword>